<accession>E6QQB7</accession>
<dbReference type="EMBL" id="CABR01000031">
    <property type="protein sequence ID" value="CBI09438.1"/>
    <property type="molecule type" value="Genomic_DNA"/>
</dbReference>
<organism evidence="1">
    <name type="scientific">mine drainage metagenome</name>
    <dbReference type="NCBI Taxonomy" id="410659"/>
    <lineage>
        <taxon>unclassified sequences</taxon>
        <taxon>metagenomes</taxon>
        <taxon>ecological metagenomes</taxon>
    </lineage>
</organism>
<proteinExistence type="predicted"/>
<reference evidence="1" key="1">
    <citation type="submission" date="2009-10" db="EMBL/GenBank/DDBJ databases">
        <title>Diversity of trophic interactions inside an arsenic-rich microbial ecosystem.</title>
        <authorList>
            <person name="Bertin P.N."/>
            <person name="Heinrich-Salmeron A."/>
            <person name="Pelletier E."/>
            <person name="Goulhen-Chollet F."/>
            <person name="Arsene-Ploetze F."/>
            <person name="Gallien S."/>
            <person name="Calteau A."/>
            <person name="Vallenet D."/>
            <person name="Casiot C."/>
            <person name="Chane-Woon-Ming B."/>
            <person name="Giloteaux L."/>
            <person name="Barakat M."/>
            <person name="Bonnefoy V."/>
            <person name="Bruneel O."/>
            <person name="Chandler M."/>
            <person name="Cleiss J."/>
            <person name="Duran R."/>
            <person name="Elbaz-Poulichet F."/>
            <person name="Fonknechten N."/>
            <person name="Lauga B."/>
            <person name="Mornico D."/>
            <person name="Ortet P."/>
            <person name="Schaeffer C."/>
            <person name="Siguier P."/>
            <person name="Alexander Thil Smith A."/>
            <person name="Van Dorsselaer A."/>
            <person name="Weissenbach J."/>
            <person name="Medigue C."/>
            <person name="Le Paslier D."/>
        </authorList>
    </citation>
    <scope>NUCLEOTIDE SEQUENCE</scope>
</reference>
<dbReference type="AlphaFoldDB" id="E6QQB7"/>
<protein>
    <submittedName>
        <fullName evidence="1">Uncharacterized protein</fullName>
    </submittedName>
</protein>
<gene>
    <name evidence="1" type="ORF">CARN7_0166</name>
</gene>
<evidence type="ECO:0000313" key="1">
    <source>
        <dbReference type="EMBL" id="CBI09438.1"/>
    </source>
</evidence>
<name>E6QQB7_9ZZZZ</name>
<comment type="caution">
    <text evidence="1">The sequence shown here is derived from an EMBL/GenBank/DDBJ whole genome shotgun (WGS) entry which is preliminary data.</text>
</comment>
<sequence length="79" mass="8958">MGIEVEFSQYEGFYMKQSKFTDSQIIEALKWVEGGVPVPEICLGNCINFKLVLTPWIPSCWRPSQLSRLLSEPSSTGPY</sequence>